<evidence type="ECO:0000256" key="1">
    <source>
        <dbReference type="ARBA" id="ARBA00022737"/>
    </source>
</evidence>
<dbReference type="InterPro" id="IPR024862">
    <property type="entry name" value="TRPV"/>
</dbReference>
<feature type="transmembrane region" description="Helical" evidence="3">
    <location>
        <begin position="949"/>
        <end position="969"/>
    </location>
</feature>
<feature type="transmembrane region" description="Helical" evidence="3">
    <location>
        <begin position="752"/>
        <end position="771"/>
    </location>
</feature>
<feature type="region of interest" description="Disordered" evidence="2">
    <location>
        <begin position="1051"/>
        <end position="1123"/>
    </location>
</feature>
<keyword evidence="6" id="KW-1185">Reference proteome</keyword>
<dbReference type="InterPro" id="IPR012292">
    <property type="entry name" value="Globin/Proto"/>
</dbReference>
<sequence length="1123" mass="126406">MTMDITRRARSSWIMRTRSRSRKQRLTLAPSQRKDKQPLQRRSLTLVPSVLQAVQEMVFEELHLPPEIAQEAQTGWQTFLNSCSSREAAGETIYAALFDAAPSLQSLFKTARSVMAMRFMNGLNAIINICHDPPGLKTQVEALGFQHLDLEVTPPRVDIFREAILEVLEMELGPRLTSKSRVGLQVVLNYVGGAYIYIRREYAVRIRILLKSWATANNKEDDPESQAEGLVEHKKEEGEGKEEDKEKKEEDPKAAKAQPTATTNAATNAATNANPSTNTGGPGGANRGSMEMGGKKSGANMKVPTSFNEMFLFNAAVMGFAESGWMSYVLEQFDNIVTNVANSYRLQEECDVLSLVLSKYTGTINLPEFKSVTLASLRSLVPKEWDSEHEVAWNWLWENVERMLKANMGKPQVQEKAVERFIMALQEDEINHLRRELFKRFFQLAPAGQDYFKQSTTRLFFIADKIIEMTVEMYKNPKSMVEDLSALGLRHVGYAIPTELFAPFVSSAVDVVRTMTSDESAETGFRWSLTLVAKILVRTILEGSTIVMKAVNTNSEKALKKAISVAPRGRRATDLLNITVGSQSISPFYWSIESGSLICAKAMLQDLLTIRADRDLYYYGCDALFTRHPELIHRLCADAPSLLPVVLDHLVWRSRLTVGGYRRTNYYVKHLVQDQDENFSQALEWLSDFGEPKIICHPVVVLFADMIWFHLAMYSFLVGRIYFLFMLCLFITSQAIIPRLQADHAPTREENIALFVCRCMIYLGSMLKIFYSQIRMLVADCRSRSFERFLVIPVPTYLTSFQEFGNLILLIILILMCTQEPIFYCLGTPEFEQSIFTPLCEASLSKKEIYSLFSGLGILLYWALLMDFTIVSMRISSFVMVCGRVLQEVGLFLMALVFAILAFATSIASLSHQLGDFDSIDRGMFALLQMTLKMYPTSGYYNIREEPWVLTAVCIFAIAITIFFLNLLIAQLNQAYQVVYEDMQGFARLNRASVIVATLLEVSPKRWKRFLTSLRFDERLEFNEGDIGMAGGIQIMEPANDTSAVDTIKRFGGSTSPNMPWPEEEEDGDEDRFDRLEKLIVRTTKSITGKRKKGAGTSSTMGGSGVSGGGTSKSAESSNSSAD</sequence>
<dbReference type="SUPFAM" id="SSF46458">
    <property type="entry name" value="Globin-like"/>
    <property type="match status" value="2"/>
</dbReference>
<evidence type="ECO:0000256" key="3">
    <source>
        <dbReference type="SAM" id="Phobius"/>
    </source>
</evidence>
<feature type="compositionally biased region" description="Low complexity" evidence="2">
    <location>
        <begin position="255"/>
        <end position="279"/>
    </location>
</feature>
<evidence type="ECO:0000313" key="6">
    <source>
        <dbReference type="Proteomes" id="UP001642484"/>
    </source>
</evidence>
<accession>A0ABP0PEY2</accession>
<feature type="compositionally biased region" description="Basic and acidic residues" evidence="2">
    <location>
        <begin position="230"/>
        <end position="254"/>
    </location>
</feature>
<evidence type="ECO:0000313" key="5">
    <source>
        <dbReference type="EMBL" id="CAK9074311.1"/>
    </source>
</evidence>
<dbReference type="InterPro" id="IPR044399">
    <property type="entry name" value="Mb-like_M"/>
</dbReference>
<comment type="caution">
    <text evidence="5">The sequence shown here is derived from an EMBL/GenBank/DDBJ whole genome shotgun (WGS) entry which is preliminary data.</text>
</comment>
<organism evidence="5 6">
    <name type="scientific">Durusdinium trenchii</name>
    <dbReference type="NCBI Taxonomy" id="1381693"/>
    <lineage>
        <taxon>Eukaryota</taxon>
        <taxon>Sar</taxon>
        <taxon>Alveolata</taxon>
        <taxon>Dinophyceae</taxon>
        <taxon>Suessiales</taxon>
        <taxon>Symbiodiniaceae</taxon>
        <taxon>Durusdinium</taxon>
    </lineage>
</organism>
<feature type="domain" description="Globin" evidence="4">
    <location>
        <begin position="63"/>
        <end position="181"/>
    </location>
</feature>
<feature type="transmembrane region" description="Helical" evidence="3">
    <location>
        <begin position="849"/>
        <end position="871"/>
    </location>
</feature>
<feature type="transmembrane region" description="Helical" evidence="3">
    <location>
        <begin position="807"/>
        <end position="828"/>
    </location>
</feature>
<feature type="compositionally biased region" description="Low complexity" evidence="2">
    <location>
        <begin position="1112"/>
        <end position="1123"/>
    </location>
</feature>
<keyword evidence="3" id="KW-0472">Membrane</keyword>
<proteinExistence type="predicted"/>
<protein>
    <recommendedName>
        <fullName evidence="4">Globin domain-containing protein</fullName>
    </recommendedName>
</protein>
<reference evidence="5 6" key="1">
    <citation type="submission" date="2024-02" db="EMBL/GenBank/DDBJ databases">
        <authorList>
            <person name="Chen Y."/>
            <person name="Shah S."/>
            <person name="Dougan E. K."/>
            <person name="Thang M."/>
            <person name="Chan C."/>
        </authorList>
    </citation>
    <scope>NUCLEOTIDE SEQUENCE [LARGE SCALE GENOMIC DNA]</scope>
</reference>
<feature type="compositionally biased region" description="Acidic residues" evidence="2">
    <location>
        <begin position="1062"/>
        <end position="1071"/>
    </location>
</feature>
<dbReference type="PANTHER" id="PTHR10582:SF2">
    <property type="entry name" value="INACTIVE"/>
    <property type="match status" value="1"/>
</dbReference>
<dbReference type="Gene3D" id="1.10.490.10">
    <property type="entry name" value="Globins"/>
    <property type="match status" value="2"/>
</dbReference>
<evidence type="ECO:0000259" key="4">
    <source>
        <dbReference type="PROSITE" id="PS01033"/>
    </source>
</evidence>
<dbReference type="PROSITE" id="PS01033">
    <property type="entry name" value="GLOBIN"/>
    <property type="match status" value="1"/>
</dbReference>
<dbReference type="Pfam" id="PF00042">
    <property type="entry name" value="Globin"/>
    <property type="match status" value="1"/>
</dbReference>
<feature type="compositionally biased region" description="Gly residues" evidence="2">
    <location>
        <begin position="1102"/>
        <end position="1111"/>
    </location>
</feature>
<gene>
    <name evidence="5" type="ORF">CCMP2556_LOCUS36611</name>
</gene>
<feature type="transmembrane region" description="Helical" evidence="3">
    <location>
        <begin position="891"/>
        <end position="911"/>
    </location>
</feature>
<evidence type="ECO:0000256" key="2">
    <source>
        <dbReference type="SAM" id="MobiDB-lite"/>
    </source>
</evidence>
<dbReference type="EMBL" id="CAXAMN010022995">
    <property type="protein sequence ID" value="CAK9074311.1"/>
    <property type="molecule type" value="Genomic_DNA"/>
</dbReference>
<dbReference type="InterPro" id="IPR009050">
    <property type="entry name" value="Globin-like_sf"/>
</dbReference>
<dbReference type="CDD" id="cd01040">
    <property type="entry name" value="Mb-like"/>
    <property type="match status" value="2"/>
</dbReference>
<dbReference type="Proteomes" id="UP001642484">
    <property type="component" value="Unassembled WGS sequence"/>
</dbReference>
<keyword evidence="3" id="KW-1133">Transmembrane helix</keyword>
<keyword evidence="1" id="KW-0677">Repeat</keyword>
<feature type="transmembrane region" description="Helical" evidence="3">
    <location>
        <begin position="707"/>
        <end position="731"/>
    </location>
</feature>
<dbReference type="PANTHER" id="PTHR10582">
    <property type="entry name" value="TRANSIENT RECEPTOR POTENTIAL ION CHANNEL PROTEIN"/>
    <property type="match status" value="1"/>
</dbReference>
<feature type="region of interest" description="Disordered" evidence="2">
    <location>
        <begin position="217"/>
        <end position="298"/>
    </location>
</feature>
<name>A0ABP0PEY2_9DINO</name>
<keyword evidence="3" id="KW-0812">Transmembrane</keyword>
<dbReference type="InterPro" id="IPR000971">
    <property type="entry name" value="Globin"/>
</dbReference>